<dbReference type="GO" id="GO:0005524">
    <property type="term" value="F:ATP binding"/>
    <property type="evidence" value="ECO:0007669"/>
    <property type="project" value="InterPro"/>
</dbReference>
<dbReference type="PROSITE" id="PS50157">
    <property type="entry name" value="ZINC_FINGER_C2H2_2"/>
    <property type="match status" value="2"/>
</dbReference>
<feature type="region of interest" description="Disordered" evidence="2">
    <location>
        <begin position="1"/>
        <end position="32"/>
    </location>
</feature>
<dbReference type="GO" id="GO:0016887">
    <property type="term" value="F:ATP hydrolysis activity"/>
    <property type="evidence" value="ECO:0007669"/>
    <property type="project" value="InterPro"/>
</dbReference>
<dbReference type="SUPFAM" id="SSF52540">
    <property type="entry name" value="P-loop containing nucleoside triphosphate hydrolases"/>
    <property type="match status" value="1"/>
</dbReference>
<dbReference type="InterPro" id="IPR003960">
    <property type="entry name" value="ATPase_AAA_CS"/>
</dbReference>
<keyword evidence="5" id="KW-1185">Reference proteome</keyword>
<dbReference type="Pfam" id="PF17862">
    <property type="entry name" value="AAA_lid_3"/>
    <property type="match status" value="1"/>
</dbReference>
<dbReference type="InterPro" id="IPR003959">
    <property type="entry name" value="ATPase_AAA_core"/>
</dbReference>
<dbReference type="Gene3D" id="1.10.8.60">
    <property type="match status" value="1"/>
</dbReference>
<dbReference type="Gene3D" id="3.30.160.60">
    <property type="entry name" value="Classic Zinc Finger"/>
    <property type="match status" value="1"/>
</dbReference>
<sequence length="965" mass="106733">MASLLCSSNKPQLLGGGLSKPSESESSPQKEALMSAIVSKKPNVKWDDVAGLTPAKHELQRAIVFPARFPNLYDEKRRASGAILLYGPPGTGKSYLAKAVATEVDHTFFSISSGDVVSKWMGESEKLVRQLFTLARENKPSIIFIDEIDALCSNREGGGGADRGSEHSSRMKTEILVQLDGLHTGSSDNTGVVVLAATNLPWALDPAFRRRFEPRIYIPLPDKEARRQLFGIHAGKWGDMLSQQDVDELAEMTEGYSGSDIANVIKHALSVPLQKAQSSKFFRIRNSTGDPTYTPCEAHDPGAGDDLGEVTAADFKQVLRDRRVKSSVGVGELRKYEDWTHEFGVEGAANDSAELSEAINSMFRWYGDAEVCYAFLCDADPDEDPSLWPSTFRNSRWFTRGWTLQELIAPGVVYFYGAGWKQIGSRDKLLDLIVDITKISPTYFTTGNLAHFSAAQKMSWAANRDTTRPEDEAYSLLGLFDINMPLLYGEGGPRAFLRLQEEILRQSEDDSLFCHHHADILAPSPWWFRHCAAVSRREGWPYRNNPSLVLNRNLAVNRARITMTFPTVRVADTERLDDFCSVAWPATRGAPAPCWLALLNCGTSEASSALILREASPGVFVKLPLPARGVVRSALEPRLARRVAVMTLSILRAAPAPAHAGDGGGGAWEWRAGNEVVFFGNALRSQVRTDADSARLCPVMKAIVRPKVQGGGVLSASQDGLRDKIVVKGPDRDTSGFALQYVYVAGFRLTWLERGDEVHLIPSDTGTQGQPCVVFSDDEDDSDGSDTSDEEEYWCELCGTFFDDEDDLDDHEVEDHFYCRDCDRSFRSRNGVWNHLDSNAHSGRTVPCPFCNLQYTNAAAVANHVESGNCPYAVKIDRDEVYRLVRSKDPKNLISRRSIFGDPGSAASVKYVADKKAWNGTGYECYFCHEHFKSLNGLNNHINSQARKVAKLLREILVCKGPICC</sequence>
<dbReference type="SMART" id="SM00355">
    <property type="entry name" value="ZnF_C2H2"/>
    <property type="match status" value="4"/>
</dbReference>
<dbReference type="InterPro" id="IPR041569">
    <property type="entry name" value="AAA_lid_3"/>
</dbReference>
<protein>
    <recommendedName>
        <fullName evidence="3">C2H2-type domain-containing protein</fullName>
    </recommendedName>
</protein>
<comment type="caution">
    <text evidence="4">The sequence shown here is derived from an EMBL/GenBank/DDBJ whole genome shotgun (WGS) entry which is preliminary data.</text>
</comment>
<dbReference type="InterPro" id="IPR003593">
    <property type="entry name" value="AAA+_ATPase"/>
</dbReference>
<keyword evidence="1" id="KW-0862">Zinc</keyword>
<feature type="compositionally biased region" description="Low complexity" evidence="2">
    <location>
        <begin position="19"/>
        <end position="31"/>
    </location>
</feature>
<keyword evidence="1" id="KW-0863">Zinc-finger</keyword>
<feature type="domain" description="C2H2-type" evidence="3">
    <location>
        <begin position="793"/>
        <end position="816"/>
    </location>
</feature>
<dbReference type="InterPro" id="IPR050304">
    <property type="entry name" value="MT-severing_AAA_ATPase"/>
</dbReference>
<dbReference type="InterPro" id="IPR027417">
    <property type="entry name" value="P-loop_NTPase"/>
</dbReference>
<feature type="compositionally biased region" description="Polar residues" evidence="2">
    <location>
        <begin position="1"/>
        <end position="11"/>
    </location>
</feature>
<dbReference type="GO" id="GO:0016197">
    <property type="term" value="P:endosomal transport"/>
    <property type="evidence" value="ECO:0007669"/>
    <property type="project" value="TreeGrafter"/>
</dbReference>
<evidence type="ECO:0000256" key="2">
    <source>
        <dbReference type="SAM" id="MobiDB-lite"/>
    </source>
</evidence>
<dbReference type="AlphaFoldDB" id="A0AAD4I366"/>
<dbReference type="GO" id="GO:0008270">
    <property type="term" value="F:zinc ion binding"/>
    <property type="evidence" value="ECO:0007669"/>
    <property type="project" value="UniProtKB-KW"/>
</dbReference>
<evidence type="ECO:0000256" key="1">
    <source>
        <dbReference type="PROSITE-ProRule" id="PRU00042"/>
    </source>
</evidence>
<evidence type="ECO:0000313" key="4">
    <source>
        <dbReference type="EMBL" id="KAG7293897.1"/>
    </source>
</evidence>
<dbReference type="Gene3D" id="3.40.50.300">
    <property type="entry name" value="P-loop containing nucleotide triphosphate hydrolases"/>
    <property type="match status" value="1"/>
</dbReference>
<evidence type="ECO:0000313" key="5">
    <source>
        <dbReference type="Proteomes" id="UP001197093"/>
    </source>
</evidence>
<gene>
    <name evidence="4" type="ORF">NEMBOFW57_003957</name>
</gene>
<dbReference type="Pfam" id="PF00004">
    <property type="entry name" value="AAA"/>
    <property type="match status" value="1"/>
</dbReference>
<dbReference type="EMBL" id="JAHCVI010000001">
    <property type="protein sequence ID" value="KAG7293897.1"/>
    <property type="molecule type" value="Genomic_DNA"/>
</dbReference>
<dbReference type="PANTHER" id="PTHR23074:SF83">
    <property type="entry name" value="VACUOLAR PROTEIN SORTING-ASSOCIATED PROTEIN 4A"/>
    <property type="match status" value="1"/>
</dbReference>
<dbReference type="FunFam" id="3.40.50.300:FF:002588">
    <property type="entry name" value="ATPase, AAA family"/>
    <property type="match status" value="1"/>
</dbReference>
<dbReference type="GO" id="GO:0007033">
    <property type="term" value="P:vacuole organization"/>
    <property type="evidence" value="ECO:0007669"/>
    <property type="project" value="TreeGrafter"/>
</dbReference>
<name>A0AAD4I366_9PEZI</name>
<keyword evidence="1" id="KW-0479">Metal-binding</keyword>
<dbReference type="Proteomes" id="UP001197093">
    <property type="component" value="Unassembled WGS sequence"/>
</dbReference>
<accession>A0AAD4I366</accession>
<dbReference type="SMART" id="SM00382">
    <property type="entry name" value="AAA"/>
    <property type="match status" value="1"/>
</dbReference>
<feature type="domain" description="C2H2-type" evidence="3">
    <location>
        <begin position="817"/>
        <end position="846"/>
    </location>
</feature>
<dbReference type="PROSITE" id="PS00028">
    <property type="entry name" value="ZINC_FINGER_C2H2_1"/>
    <property type="match status" value="1"/>
</dbReference>
<dbReference type="InterPro" id="IPR013087">
    <property type="entry name" value="Znf_C2H2_type"/>
</dbReference>
<organism evidence="4 5">
    <name type="scientific">Staphylotrichum longicolle</name>
    <dbReference type="NCBI Taxonomy" id="669026"/>
    <lineage>
        <taxon>Eukaryota</taxon>
        <taxon>Fungi</taxon>
        <taxon>Dikarya</taxon>
        <taxon>Ascomycota</taxon>
        <taxon>Pezizomycotina</taxon>
        <taxon>Sordariomycetes</taxon>
        <taxon>Sordariomycetidae</taxon>
        <taxon>Sordariales</taxon>
        <taxon>Chaetomiaceae</taxon>
        <taxon>Staphylotrichum</taxon>
    </lineage>
</organism>
<dbReference type="PANTHER" id="PTHR23074">
    <property type="entry name" value="AAA DOMAIN-CONTAINING"/>
    <property type="match status" value="1"/>
</dbReference>
<dbReference type="PROSITE" id="PS00674">
    <property type="entry name" value="AAA"/>
    <property type="match status" value="1"/>
</dbReference>
<evidence type="ECO:0000259" key="3">
    <source>
        <dbReference type="PROSITE" id="PS50157"/>
    </source>
</evidence>
<proteinExistence type="predicted"/>
<reference evidence="4" key="1">
    <citation type="submission" date="2023-02" db="EMBL/GenBank/DDBJ databases">
        <authorList>
            <person name="Palmer J.M."/>
        </authorList>
    </citation>
    <scope>NUCLEOTIDE SEQUENCE</scope>
    <source>
        <strain evidence="4">FW57</strain>
    </source>
</reference>